<dbReference type="EMBL" id="JXKH01000008">
    <property type="protein sequence ID" value="OJG17555.1"/>
    <property type="molecule type" value="Genomic_DNA"/>
</dbReference>
<sequence>MKTETLLFDWKIEFPEELSLLTNEEGLVVLLSPTQTYGDFQPLVLELTDSEVRCITKPYFLQELEISVDKVITVTASGFFHSVRGNIDGAVGTE</sequence>
<proteinExistence type="predicted"/>
<name>A0A1L8RCU7_9ENTE</name>
<evidence type="ECO:0000313" key="2">
    <source>
        <dbReference type="Proteomes" id="UP000181884"/>
    </source>
</evidence>
<comment type="caution">
    <text evidence="1">The sequence shown here is derived from an EMBL/GenBank/DDBJ whole genome shotgun (WGS) entry which is preliminary data.</text>
</comment>
<keyword evidence="2" id="KW-1185">Reference proteome</keyword>
<gene>
    <name evidence="1" type="ORF">RU97_GL002563</name>
</gene>
<dbReference type="AlphaFoldDB" id="A0A1L8RCU7"/>
<dbReference type="RefSeq" id="WP_067390986.1">
    <property type="nucleotide sequence ID" value="NZ_JXKH01000008.1"/>
</dbReference>
<dbReference type="Proteomes" id="UP000181884">
    <property type="component" value="Unassembled WGS sequence"/>
</dbReference>
<protein>
    <submittedName>
        <fullName evidence="1">Uncharacterized protein</fullName>
    </submittedName>
</protein>
<accession>A0A1L8RCU7</accession>
<organism evidence="1 2">
    <name type="scientific">Enterococcus canis</name>
    <dbReference type="NCBI Taxonomy" id="214095"/>
    <lineage>
        <taxon>Bacteria</taxon>
        <taxon>Bacillati</taxon>
        <taxon>Bacillota</taxon>
        <taxon>Bacilli</taxon>
        <taxon>Lactobacillales</taxon>
        <taxon>Enterococcaceae</taxon>
        <taxon>Enterococcus</taxon>
    </lineage>
</organism>
<evidence type="ECO:0000313" key="1">
    <source>
        <dbReference type="EMBL" id="OJG17555.1"/>
    </source>
</evidence>
<reference evidence="1 2" key="1">
    <citation type="submission" date="2014-12" db="EMBL/GenBank/DDBJ databases">
        <title>Draft genome sequences of 29 type strains of Enterococci.</title>
        <authorList>
            <person name="Zhong Z."/>
            <person name="Sun Z."/>
            <person name="Liu W."/>
            <person name="Zhang W."/>
            <person name="Zhang H."/>
        </authorList>
    </citation>
    <scope>NUCLEOTIDE SEQUENCE [LARGE SCALE GENOMIC DNA]</scope>
    <source>
        <strain evidence="1 2">DSM 17029</strain>
    </source>
</reference>